<comment type="caution">
    <text evidence="2">The sequence shown here is derived from an EMBL/GenBank/DDBJ whole genome shotgun (WGS) entry which is preliminary data.</text>
</comment>
<protein>
    <submittedName>
        <fullName evidence="2">Helix-turn-helix domain-containing protein</fullName>
    </submittedName>
</protein>
<evidence type="ECO:0000313" key="2">
    <source>
        <dbReference type="EMBL" id="KAB2809287.1"/>
    </source>
</evidence>
<reference evidence="2 3" key="1">
    <citation type="submission" date="2019-09" db="EMBL/GenBank/DDBJ databases">
        <title>Pimelobacter sp. isolated from Paulinella.</title>
        <authorList>
            <person name="Jeong S.E."/>
        </authorList>
    </citation>
    <scope>NUCLEOTIDE SEQUENCE [LARGE SCALE GENOMIC DNA]</scope>
    <source>
        <strain evidence="2 3">Pch-N</strain>
    </source>
</reference>
<dbReference type="GO" id="GO:0003677">
    <property type="term" value="F:DNA binding"/>
    <property type="evidence" value="ECO:0007669"/>
    <property type="project" value="InterPro"/>
</dbReference>
<accession>A0A7J5DVE3</accession>
<dbReference type="Pfam" id="PF12728">
    <property type="entry name" value="HTH_17"/>
    <property type="match status" value="1"/>
</dbReference>
<proteinExistence type="predicted"/>
<dbReference type="EMBL" id="WBVM01000002">
    <property type="protein sequence ID" value="KAB2809287.1"/>
    <property type="molecule type" value="Genomic_DNA"/>
</dbReference>
<sequence length="61" mass="6822">MSTDTSFMTVPEIAKSLRVTQPTVRNWIEAGALPGYRFGSSLRVERVEFEAFIERSKVAAS</sequence>
<organism evidence="2 3">
    <name type="scientific">Nocardioides simplex</name>
    <name type="common">Arthrobacter simplex</name>
    <dbReference type="NCBI Taxonomy" id="2045"/>
    <lineage>
        <taxon>Bacteria</taxon>
        <taxon>Bacillati</taxon>
        <taxon>Actinomycetota</taxon>
        <taxon>Actinomycetes</taxon>
        <taxon>Propionibacteriales</taxon>
        <taxon>Nocardioidaceae</taxon>
        <taxon>Pimelobacter</taxon>
    </lineage>
</organism>
<dbReference type="SUPFAM" id="SSF46955">
    <property type="entry name" value="Putative DNA-binding domain"/>
    <property type="match status" value="1"/>
</dbReference>
<dbReference type="RefSeq" id="WP_151581491.1">
    <property type="nucleotide sequence ID" value="NZ_WBVM01000002.1"/>
</dbReference>
<dbReference type="InterPro" id="IPR009061">
    <property type="entry name" value="DNA-bd_dom_put_sf"/>
</dbReference>
<dbReference type="InterPro" id="IPR041657">
    <property type="entry name" value="HTH_17"/>
</dbReference>
<gene>
    <name evidence="2" type="ORF">F9L07_19805</name>
</gene>
<evidence type="ECO:0000259" key="1">
    <source>
        <dbReference type="Pfam" id="PF12728"/>
    </source>
</evidence>
<dbReference type="InterPro" id="IPR010093">
    <property type="entry name" value="SinI_DNA-bd"/>
</dbReference>
<dbReference type="NCBIfam" id="TIGR01764">
    <property type="entry name" value="excise"/>
    <property type="match status" value="1"/>
</dbReference>
<evidence type="ECO:0000313" key="3">
    <source>
        <dbReference type="Proteomes" id="UP000449906"/>
    </source>
</evidence>
<dbReference type="AlphaFoldDB" id="A0A7J5DVE3"/>
<feature type="domain" description="Helix-turn-helix" evidence="1">
    <location>
        <begin position="7"/>
        <end position="55"/>
    </location>
</feature>
<name>A0A7J5DVE3_NOCSI</name>
<dbReference type="Proteomes" id="UP000449906">
    <property type="component" value="Unassembled WGS sequence"/>
</dbReference>